<dbReference type="Pfam" id="PF00156">
    <property type="entry name" value="Pribosyltran"/>
    <property type="match status" value="1"/>
</dbReference>
<dbReference type="CDD" id="cd06223">
    <property type="entry name" value="PRTases_typeI"/>
    <property type="match status" value="1"/>
</dbReference>
<keyword evidence="5" id="KW-1185">Reference proteome</keyword>
<dbReference type="InterPro" id="IPR000836">
    <property type="entry name" value="PRTase_dom"/>
</dbReference>
<dbReference type="Proteomes" id="UP000320776">
    <property type="component" value="Chromosome"/>
</dbReference>
<dbReference type="Pfam" id="PF18912">
    <property type="entry name" value="DZR_2"/>
    <property type="match status" value="1"/>
</dbReference>
<dbReference type="PANTHER" id="PTHR47505">
    <property type="entry name" value="DNA UTILIZATION PROTEIN YHGH"/>
    <property type="match status" value="1"/>
</dbReference>
<gene>
    <name evidence="4" type="ORF">SPTER_33930</name>
</gene>
<reference evidence="4 5" key="1">
    <citation type="submission" date="2019-02" db="EMBL/GenBank/DDBJ databases">
        <title>Closed genome of Sporomusa termitida DSM 4440.</title>
        <authorList>
            <person name="Poehlein A."/>
            <person name="Daniel R."/>
        </authorList>
    </citation>
    <scope>NUCLEOTIDE SEQUENCE [LARGE SCALE GENOMIC DNA]</scope>
    <source>
        <strain evidence="4 5">DSM 4440</strain>
    </source>
</reference>
<accession>A0A517DXB9</accession>
<dbReference type="InterPro" id="IPR044005">
    <property type="entry name" value="DZR_2"/>
</dbReference>
<dbReference type="OrthoDB" id="9779910at2"/>
<dbReference type="KEGG" id="sted:SPTER_33930"/>
<dbReference type="InterPro" id="IPR029057">
    <property type="entry name" value="PRTase-like"/>
</dbReference>
<proteinExistence type="inferred from homology"/>
<sequence length="218" mass="24601">MVKDWLEALLALIFPRRCPSCRQWADHHGWCQACLGRLVRPTQVAVAIHNLVYLDGCQTVVGYSGPVRRLIRDMKFRRVTRHAGRLSRLLDYGLVPDCYAGVDRVVPVPLHRQRLAERGFNQTALIFQPWAARQRLSWLEALARTRATAPQWQLTLKERRKNSQGAFAVTRPDLIKGKRILLVDDIFTSGITMNECARVLKQAGAVKVQGLALAGGAR</sequence>
<dbReference type="SUPFAM" id="SSF53271">
    <property type="entry name" value="PRTase-like"/>
    <property type="match status" value="1"/>
</dbReference>
<dbReference type="EMBL" id="CP036259">
    <property type="protein sequence ID" value="QDR81973.1"/>
    <property type="molecule type" value="Genomic_DNA"/>
</dbReference>
<feature type="domain" description="Double zinc ribbon" evidence="3">
    <location>
        <begin position="9"/>
        <end position="38"/>
    </location>
</feature>
<dbReference type="Gene3D" id="3.40.50.2020">
    <property type="match status" value="1"/>
</dbReference>
<dbReference type="AlphaFoldDB" id="A0A517DXB9"/>
<evidence type="ECO:0000259" key="2">
    <source>
        <dbReference type="Pfam" id="PF00156"/>
    </source>
</evidence>
<evidence type="ECO:0000259" key="3">
    <source>
        <dbReference type="Pfam" id="PF18912"/>
    </source>
</evidence>
<dbReference type="PANTHER" id="PTHR47505:SF1">
    <property type="entry name" value="DNA UTILIZATION PROTEIN YHGH"/>
    <property type="match status" value="1"/>
</dbReference>
<organism evidence="4 5">
    <name type="scientific">Sporomusa termitida</name>
    <dbReference type="NCBI Taxonomy" id="2377"/>
    <lineage>
        <taxon>Bacteria</taxon>
        <taxon>Bacillati</taxon>
        <taxon>Bacillota</taxon>
        <taxon>Negativicutes</taxon>
        <taxon>Selenomonadales</taxon>
        <taxon>Sporomusaceae</taxon>
        <taxon>Sporomusa</taxon>
    </lineage>
</organism>
<dbReference type="RefSeq" id="WP_144351399.1">
    <property type="nucleotide sequence ID" value="NZ_CP036259.1"/>
</dbReference>
<evidence type="ECO:0000313" key="4">
    <source>
        <dbReference type="EMBL" id="QDR81973.1"/>
    </source>
</evidence>
<comment type="similarity">
    <text evidence="1">Belongs to the ComF/GntX family.</text>
</comment>
<evidence type="ECO:0000256" key="1">
    <source>
        <dbReference type="ARBA" id="ARBA00008007"/>
    </source>
</evidence>
<name>A0A517DXB9_9FIRM</name>
<protein>
    <submittedName>
        <fullName evidence="4">ComF: comF family protein</fullName>
    </submittedName>
</protein>
<dbReference type="InterPro" id="IPR051910">
    <property type="entry name" value="ComF/GntX_DNA_util-trans"/>
</dbReference>
<evidence type="ECO:0000313" key="5">
    <source>
        <dbReference type="Proteomes" id="UP000320776"/>
    </source>
</evidence>
<feature type="domain" description="Phosphoribosyltransferase" evidence="2">
    <location>
        <begin position="157"/>
        <end position="208"/>
    </location>
</feature>